<gene>
    <name evidence="11" type="ORF">BLNAU_15973</name>
</gene>
<comment type="caution">
    <text evidence="11">The sequence shown here is derived from an EMBL/GenBank/DDBJ whole genome shotgun (WGS) entry which is preliminary data.</text>
</comment>
<evidence type="ECO:0000256" key="4">
    <source>
        <dbReference type="ARBA" id="ARBA00022723"/>
    </source>
</evidence>
<reference evidence="11 12" key="1">
    <citation type="journal article" date="2022" name="bioRxiv">
        <title>Genomics of Preaxostyla Flagellates Illuminates Evolutionary Transitions and the Path Towards Mitochondrial Loss.</title>
        <authorList>
            <person name="Novak L.V.F."/>
            <person name="Treitli S.C."/>
            <person name="Pyrih J."/>
            <person name="Halakuc P."/>
            <person name="Pipaliya S.V."/>
            <person name="Vacek V."/>
            <person name="Brzon O."/>
            <person name="Soukal P."/>
            <person name="Eme L."/>
            <person name="Dacks J.B."/>
            <person name="Karnkowska A."/>
            <person name="Elias M."/>
            <person name="Hampl V."/>
        </authorList>
    </citation>
    <scope>NUCLEOTIDE SEQUENCE [LARGE SCALE GENOMIC DNA]</scope>
    <source>
        <strain evidence="11">NAU3</strain>
        <tissue evidence="11">Gut</tissue>
    </source>
</reference>
<evidence type="ECO:0000256" key="1">
    <source>
        <dbReference type="ARBA" id="ARBA00001946"/>
    </source>
</evidence>
<comment type="cofactor">
    <cofactor evidence="1">
        <name>Mg(2+)</name>
        <dbReference type="ChEBI" id="CHEBI:18420"/>
    </cofactor>
</comment>
<evidence type="ECO:0000259" key="8">
    <source>
        <dbReference type="Pfam" id="PF02878"/>
    </source>
</evidence>
<dbReference type="Proteomes" id="UP001281761">
    <property type="component" value="Unassembled WGS sequence"/>
</dbReference>
<dbReference type="PRINTS" id="PR00509">
    <property type="entry name" value="PGMPMM"/>
</dbReference>
<organism evidence="11 12">
    <name type="scientific">Blattamonas nauphoetae</name>
    <dbReference type="NCBI Taxonomy" id="2049346"/>
    <lineage>
        <taxon>Eukaryota</taxon>
        <taxon>Metamonada</taxon>
        <taxon>Preaxostyla</taxon>
        <taxon>Oxymonadida</taxon>
        <taxon>Blattamonas</taxon>
    </lineage>
</organism>
<dbReference type="PANTHER" id="PTHR45745:SF1">
    <property type="entry name" value="PHOSPHOGLUCOMUTASE 2B-RELATED"/>
    <property type="match status" value="1"/>
</dbReference>
<dbReference type="InterPro" id="IPR005841">
    <property type="entry name" value="Alpha-D-phosphohexomutase_SF"/>
</dbReference>
<dbReference type="Gene3D" id="3.40.120.10">
    <property type="entry name" value="Alpha-D-Glucose-1,6-Bisphosphate, subunit A, domain 3"/>
    <property type="match status" value="3"/>
</dbReference>
<dbReference type="Pfam" id="PF02880">
    <property type="entry name" value="PGM_PMM_III"/>
    <property type="match status" value="1"/>
</dbReference>
<dbReference type="Pfam" id="PF02879">
    <property type="entry name" value="PGM_PMM_II"/>
    <property type="match status" value="1"/>
</dbReference>
<dbReference type="InterPro" id="IPR005845">
    <property type="entry name" value="A-D-PHexomutase_a/b/a-II"/>
</dbReference>
<evidence type="ECO:0000256" key="5">
    <source>
        <dbReference type="ARBA" id="ARBA00022842"/>
    </source>
</evidence>
<keyword evidence="4 7" id="KW-0479">Metal-binding</keyword>
<dbReference type="EC" id="5.4.2.2" evidence="11"/>
<evidence type="ECO:0000313" key="12">
    <source>
        <dbReference type="Proteomes" id="UP001281761"/>
    </source>
</evidence>
<evidence type="ECO:0000259" key="10">
    <source>
        <dbReference type="Pfam" id="PF02880"/>
    </source>
</evidence>
<accession>A0ABQ9X992</accession>
<dbReference type="SUPFAM" id="SSF53738">
    <property type="entry name" value="Phosphoglucomutase, first 3 domains"/>
    <property type="match status" value="3"/>
</dbReference>
<dbReference type="InterPro" id="IPR016055">
    <property type="entry name" value="A-D-PHexomutase_a/b/a-I/II/III"/>
</dbReference>
<dbReference type="InterPro" id="IPR005844">
    <property type="entry name" value="A-D-PHexomutase_a/b/a-I"/>
</dbReference>
<keyword evidence="5 7" id="KW-0460">Magnesium</keyword>
<name>A0ABQ9X992_9EUKA</name>
<evidence type="ECO:0000256" key="3">
    <source>
        <dbReference type="ARBA" id="ARBA00022553"/>
    </source>
</evidence>
<dbReference type="InterPro" id="IPR005846">
    <property type="entry name" value="A-D-PHexomutase_a/b/a-III"/>
</dbReference>
<evidence type="ECO:0000256" key="6">
    <source>
        <dbReference type="ARBA" id="ARBA00023235"/>
    </source>
</evidence>
<evidence type="ECO:0000256" key="2">
    <source>
        <dbReference type="ARBA" id="ARBA00010231"/>
    </source>
</evidence>
<sequence>MNKDSVKKLVDEWLSLDKDPETRAEIENLWKEEKFEELGKILGKRMTFGTAGLRGPMRAGYACMNNLTIQQASQGLCMFVEKSFANAKEKGVVIGHDARHHSRTFAKIASAVFIKRGIPVYLFPSICATPHVPFTITQTGAVAGIMVTASHNPKADNGYKVYWANSAQIVSPTDKHIQDSILENLQPWEVSEKDVDGSPLIRDAGAVCWEAYNKKVAATLSKKVRFGREIPQQKILYTAMHGVGYGFVKDIFKAFGLLEPVPCDEQVQPDPNFPTAPFPNPEEKGTLNLAQAKAESLGIPIVLATDPDADRCTFAEYQKDEKKWRRFTGDEIGAIFAYRQLTDWKEGHPNADMSKVAMVNSAVSSRFIDVMGKKEGFVTAQTLTGFKWIGNKMLDLEKEGIEPLLGYEEAIGYCLGPHIIVDKDGISACGVAGELIALVYAEGKTMAQYLDEIYQKYGYTVSNNSYLYCYEPTTITKIFNRIRSMGTGTEDKYLRVVEHGGKKWEVKDLRDLHTGYDSSTTDKKATLPIQPDAEMLTYTFANGANVTLRTSGTEPKIKWYSELSGANRAEIQAELDALIAALVEVCLQPKENNLAAALG</sequence>
<feature type="domain" description="Alpha-D-phosphohexomutase alpha/beta/alpha" evidence="8">
    <location>
        <begin position="46"/>
        <end position="184"/>
    </location>
</feature>
<keyword evidence="6 11" id="KW-0413">Isomerase</keyword>
<dbReference type="PANTHER" id="PTHR45745">
    <property type="entry name" value="PHOSPHOMANNOMUTASE 45A"/>
    <property type="match status" value="1"/>
</dbReference>
<feature type="domain" description="Alpha-D-phosphohexomutase alpha/beta/alpha" evidence="9">
    <location>
        <begin position="212"/>
        <end position="316"/>
    </location>
</feature>
<dbReference type="SUPFAM" id="SSF55957">
    <property type="entry name" value="Phosphoglucomutase, C-terminal domain"/>
    <property type="match status" value="1"/>
</dbReference>
<dbReference type="EMBL" id="JARBJD010000162">
    <property type="protein sequence ID" value="KAK2949132.1"/>
    <property type="molecule type" value="Genomic_DNA"/>
</dbReference>
<dbReference type="InterPro" id="IPR016066">
    <property type="entry name" value="A-D-PHexomutase_CS"/>
</dbReference>
<dbReference type="PROSITE" id="PS00710">
    <property type="entry name" value="PGM_PMM"/>
    <property type="match status" value="1"/>
</dbReference>
<comment type="similarity">
    <text evidence="2 7">Belongs to the phosphohexose mutase family.</text>
</comment>
<protein>
    <submittedName>
        <fullName evidence="11">Phosphoglucomutase</fullName>
        <ecNumber evidence="11">5.4.2.2</ecNumber>
    </submittedName>
</protein>
<keyword evidence="3" id="KW-0597">Phosphoprotein</keyword>
<dbReference type="CDD" id="cd05799">
    <property type="entry name" value="PGM2"/>
    <property type="match status" value="1"/>
</dbReference>
<evidence type="ECO:0000259" key="9">
    <source>
        <dbReference type="Pfam" id="PF02879"/>
    </source>
</evidence>
<evidence type="ECO:0000256" key="7">
    <source>
        <dbReference type="RuleBase" id="RU004326"/>
    </source>
</evidence>
<dbReference type="Pfam" id="PF02878">
    <property type="entry name" value="PGM_PMM_I"/>
    <property type="match status" value="1"/>
</dbReference>
<proteinExistence type="inferred from homology"/>
<dbReference type="InterPro" id="IPR036900">
    <property type="entry name" value="A-D-PHexomutase_C_sf"/>
</dbReference>
<keyword evidence="12" id="KW-1185">Reference proteome</keyword>
<evidence type="ECO:0000313" key="11">
    <source>
        <dbReference type="EMBL" id="KAK2949132.1"/>
    </source>
</evidence>
<feature type="domain" description="Alpha-D-phosphohexomutase alpha/beta/alpha" evidence="10">
    <location>
        <begin position="329"/>
        <end position="457"/>
    </location>
</feature>
<dbReference type="GO" id="GO:0004614">
    <property type="term" value="F:phosphoglucomutase activity"/>
    <property type="evidence" value="ECO:0007669"/>
    <property type="project" value="UniProtKB-EC"/>
</dbReference>